<dbReference type="PANTHER" id="PTHR46300:SF7">
    <property type="entry name" value="P450, PUTATIVE (EUROFUNG)-RELATED"/>
    <property type="match status" value="1"/>
</dbReference>
<dbReference type="SUPFAM" id="SSF48264">
    <property type="entry name" value="Cytochrome P450"/>
    <property type="match status" value="1"/>
</dbReference>
<evidence type="ECO:0000256" key="1">
    <source>
        <dbReference type="ARBA" id="ARBA00001971"/>
    </source>
</evidence>
<name>A0A0C2SJJ8_AMAMK</name>
<keyword evidence="4 9" id="KW-0349">Heme</keyword>
<keyword evidence="11" id="KW-0472">Membrane</keyword>
<dbReference type="InterPro" id="IPR017972">
    <property type="entry name" value="Cyt_P450_CS"/>
</dbReference>
<gene>
    <name evidence="12" type="ORF">M378DRAFT_25127</name>
</gene>
<dbReference type="Gene3D" id="1.10.630.10">
    <property type="entry name" value="Cytochrome P450"/>
    <property type="match status" value="1"/>
</dbReference>
<evidence type="ECO:0000256" key="10">
    <source>
        <dbReference type="RuleBase" id="RU000461"/>
    </source>
</evidence>
<evidence type="ECO:0000256" key="5">
    <source>
        <dbReference type="ARBA" id="ARBA00022723"/>
    </source>
</evidence>
<comment type="cofactor">
    <cofactor evidence="1 9">
        <name>heme</name>
        <dbReference type="ChEBI" id="CHEBI:30413"/>
    </cofactor>
</comment>
<evidence type="ECO:0000256" key="3">
    <source>
        <dbReference type="ARBA" id="ARBA00010617"/>
    </source>
</evidence>
<evidence type="ECO:0000313" key="13">
    <source>
        <dbReference type="Proteomes" id="UP000054549"/>
    </source>
</evidence>
<evidence type="ECO:0000256" key="9">
    <source>
        <dbReference type="PIRSR" id="PIRSR602401-1"/>
    </source>
</evidence>
<keyword evidence="11" id="KW-0812">Transmembrane</keyword>
<evidence type="ECO:0008006" key="14">
    <source>
        <dbReference type="Google" id="ProtNLM"/>
    </source>
</evidence>
<dbReference type="PRINTS" id="PR00463">
    <property type="entry name" value="EP450I"/>
</dbReference>
<dbReference type="PROSITE" id="PS00086">
    <property type="entry name" value="CYTOCHROME_P450"/>
    <property type="match status" value="1"/>
</dbReference>
<keyword evidence="11" id="KW-1133">Transmembrane helix</keyword>
<feature type="transmembrane region" description="Helical" evidence="11">
    <location>
        <begin position="6"/>
        <end position="21"/>
    </location>
</feature>
<dbReference type="EMBL" id="KN818260">
    <property type="protein sequence ID" value="KIL63380.1"/>
    <property type="molecule type" value="Genomic_DNA"/>
</dbReference>
<dbReference type="InterPro" id="IPR036396">
    <property type="entry name" value="Cyt_P450_sf"/>
</dbReference>
<keyword evidence="6 10" id="KW-0560">Oxidoreductase</keyword>
<evidence type="ECO:0000256" key="11">
    <source>
        <dbReference type="SAM" id="Phobius"/>
    </source>
</evidence>
<accession>A0A0C2SJJ8</accession>
<keyword evidence="8 10" id="KW-0503">Monooxygenase</keyword>
<dbReference type="GO" id="GO:0004497">
    <property type="term" value="F:monooxygenase activity"/>
    <property type="evidence" value="ECO:0007669"/>
    <property type="project" value="UniProtKB-KW"/>
</dbReference>
<feature type="binding site" description="axial binding residue" evidence="9">
    <location>
        <position position="440"/>
    </location>
    <ligand>
        <name>heme</name>
        <dbReference type="ChEBI" id="CHEBI:30413"/>
    </ligand>
    <ligandPart>
        <name>Fe</name>
        <dbReference type="ChEBI" id="CHEBI:18248"/>
    </ligandPart>
</feature>
<dbReference type="InParanoid" id="A0A0C2SJJ8"/>
<evidence type="ECO:0000256" key="8">
    <source>
        <dbReference type="ARBA" id="ARBA00023033"/>
    </source>
</evidence>
<evidence type="ECO:0000256" key="6">
    <source>
        <dbReference type="ARBA" id="ARBA00023002"/>
    </source>
</evidence>
<sequence length="518" mass="59117">MEPGFVPIAILTFAFLAYYFAHKRRKRSLLPPGPKGYPIVGNALDVPTEAPWKKYHQWCDELGSDIIYLNIAGVDTIVVDSLETATELLDKRSSIYSSRRPSPMINELMGWEWDIVFVPYGDLWRAQRKMLHQTFHTTASHKFHPHMQKNAHYLLRQFLKRPGDVIPNLRHMAGKTIMDIAYGLEVQDENDPYTKLAEEANRTVLEACVPGAFLVDSIPILKYVPEWVPGASFKKKARDWKELATTMVEKPYKAALNRIESGNFIPSFMAYRFFDIQEKKEDYSQHEYVIKSVAAAMYSAGSDTNVAVISTCIIGLLQRPDILKRAQEAIDSVVPFGELPNFDDQEKLPIVTAICMESLRWKNPLPVAMPHVLIQDDIYKGYVLPKGSVVVANSWAMLHDATVYPDPFSFKPERFLKNGKIDEDVRDPAKMVFGYGRRRCPAHHFAVAAVWIAVASLIASFDITRAVDDNGNIVDEDPPYEESLICIAKPFKCKMVPRSEKHERVIRATADREYRYEW</sequence>
<dbReference type="GO" id="GO:0005506">
    <property type="term" value="F:iron ion binding"/>
    <property type="evidence" value="ECO:0007669"/>
    <property type="project" value="InterPro"/>
</dbReference>
<dbReference type="GO" id="GO:0016705">
    <property type="term" value="F:oxidoreductase activity, acting on paired donors, with incorporation or reduction of molecular oxygen"/>
    <property type="evidence" value="ECO:0007669"/>
    <property type="project" value="InterPro"/>
</dbReference>
<reference evidence="12 13" key="1">
    <citation type="submission" date="2014-04" db="EMBL/GenBank/DDBJ databases">
        <title>Evolutionary Origins and Diversification of the Mycorrhizal Mutualists.</title>
        <authorList>
            <consortium name="DOE Joint Genome Institute"/>
            <consortium name="Mycorrhizal Genomics Consortium"/>
            <person name="Kohler A."/>
            <person name="Kuo A."/>
            <person name="Nagy L.G."/>
            <person name="Floudas D."/>
            <person name="Copeland A."/>
            <person name="Barry K.W."/>
            <person name="Cichocki N."/>
            <person name="Veneault-Fourrey C."/>
            <person name="LaButti K."/>
            <person name="Lindquist E.A."/>
            <person name="Lipzen A."/>
            <person name="Lundell T."/>
            <person name="Morin E."/>
            <person name="Murat C."/>
            <person name="Riley R."/>
            <person name="Ohm R."/>
            <person name="Sun H."/>
            <person name="Tunlid A."/>
            <person name="Henrissat B."/>
            <person name="Grigoriev I.V."/>
            <person name="Hibbett D.S."/>
            <person name="Martin F."/>
        </authorList>
    </citation>
    <scope>NUCLEOTIDE SEQUENCE [LARGE SCALE GENOMIC DNA]</scope>
    <source>
        <strain evidence="12 13">Koide BX008</strain>
    </source>
</reference>
<protein>
    <recommendedName>
        <fullName evidence="14">Cytochrome P450</fullName>
    </recommendedName>
</protein>
<dbReference type="Pfam" id="PF00067">
    <property type="entry name" value="p450"/>
    <property type="match status" value="1"/>
</dbReference>
<evidence type="ECO:0000256" key="7">
    <source>
        <dbReference type="ARBA" id="ARBA00023004"/>
    </source>
</evidence>
<evidence type="ECO:0000256" key="2">
    <source>
        <dbReference type="ARBA" id="ARBA00005179"/>
    </source>
</evidence>
<dbReference type="HOGENOM" id="CLU_001570_2_3_1"/>
<organism evidence="12 13">
    <name type="scientific">Amanita muscaria (strain Koide BX008)</name>
    <dbReference type="NCBI Taxonomy" id="946122"/>
    <lineage>
        <taxon>Eukaryota</taxon>
        <taxon>Fungi</taxon>
        <taxon>Dikarya</taxon>
        <taxon>Basidiomycota</taxon>
        <taxon>Agaricomycotina</taxon>
        <taxon>Agaricomycetes</taxon>
        <taxon>Agaricomycetidae</taxon>
        <taxon>Agaricales</taxon>
        <taxon>Pluteineae</taxon>
        <taxon>Amanitaceae</taxon>
        <taxon>Amanita</taxon>
    </lineage>
</organism>
<comment type="similarity">
    <text evidence="3 10">Belongs to the cytochrome P450 family.</text>
</comment>
<dbReference type="AlphaFoldDB" id="A0A0C2SJJ8"/>
<keyword evidence="5 9" id="KW-0479">Metal-binding</keyword>
<keyword evidence="7 9" id="KW-0408">Iron</keyword>
<dbReference type="CDD" id="cd11065">
    <property type="entry name" value="CYP64-like"/>
    <property type="match status" value="1"/>
</dbReference>
<dbReference type="InterPro" id="IPR001128">
    <property type="entry name" value="Cyt_P450"/>
</dbReference>
<proteinExistence type="inferred from homology"/>
<dbReference type="PANTHER" id="PTHR46300">
    <property type="entry name" value="P450, PUTATIVE (EUROFUNG)-RELATED-RELATED"/>
    <property type="match status" value="1"/>
</dbReference>
<dbReference type="InterPro" id="IPR002401">
    <property type="entry name" value="Cyt_P450_E_grp-I"/>
</dbReference>
<comment type="pathway">
    <text evidence="2">Secondary metabolite biosynthesis.</text>
</comment>
<evidence type="ECO:0000313" key="12">
    <source>
        <dbReference type="EMBL" id="KIL63380.1"/>
    </source>
</evidence>
<evidence type="ECO:0000256" key="4">
    <source>
        <dbReference type="ARBA" id="ARBA00022617"/>
    </source>
</evidence>
<dbReference type="InterPro" id="IPR050364">
    <property type="entry name" value="Cytochrome_P450_fung"/>
</dbReference>
<dbReference type="OrthoDB" id="2789670at2759"/>
<keyword evidence="13" id="KW-1185">Reference proteome</keyword>
<dbReference type="GO" id="GO:0020037">
    <property type="term" value="F:heme binding"/>
    <property type="evidence" value="ECO:0007669"/>
    <property type="project" value="InterPro"/>
</dbReference>
<dbReference type="Proteomes" id="UP000054549">
    <property type="component" value="Unassembled WGS sequence"/>
</dbReference>
<dbReference type="STRING" id="946122.A0A0C2SJJ8"/>